<dbReference type="EMBL" id="JACHXZ010000001">
    <property type="protein sequence ID" value="MBB3166999.1"/>
    <property type="molecule type" value="Genomic_DNA"/>
</dbReference>
<evidence type="ECO:0000313" key="3">
    <source>
        <dbReference type="Proteomes" id="UP000559987"/>
    </source>
</evidence>
<dbReference type="RefSeq" id="WP_183907353.1">
    <property type="nucleotide sequence ID" value="NZ_JACHXZ010000001.1"/>
</dbReference>
<accession>A0A839UK76</accession>
<evidence type="ECO:0008006" key="4">
    <source>
        <dbReference type="Google" id="ProtNLM"/>
    </source>
</evidence>
<evidence type="ECO:0000313" key="2">
    <source>
        <dbReference type="EMBL" id="MBB3166999.1"/>
    </source>
</evidence>
<keyword evidence="1" id="KW-1133">Transmembrane helix</keyword>
<comment type="caution">
    <text evidence="2">The sequence shown here is derived from an EMBL/GenBank/DDBJ whole genome shotgun (WGS) entry which is preliminary data.</text>
</comment>
<keyword evidence="1" id="KW-0812">Transmembrane</keyword>
<organism evidence="2 3">
    <name type="scientific">Simiduia aestuariiviva</name>
    <dbReference type="NCBI Taxonomy" id="1510459"/>
    <lineage>
        <taxon>Bacteria</taxon>
        <taxon>Pseudomonadati</taxon>
        <taxon>Pseudomonadota</taxon>
        <taxon>Gammaproteobacteria</taxon>
        <taxon>Cellvibrionales</taxon>
        <taxon>Cellvibrionaceae</taxon>
        <taxon>Simiduia</taxon>
    </lineage>
</organism>
<reference evidence="2 3" key="1">
    <citation type="submission" date="2020-08" db="EMBL/GenBank/DDBJ databases">
        <title>Genomic Encyclopedia of Type Strains, Phase III (KMG-III): the genomes of soil and plant-associated and newly described type strains.</title>
        <authorList>
            <person name="Whitman W."/>
        </authorList>
    </citation>
    <scope>NUCLEOTIDE SEQUENCE [LARGE SCALE GENOMIC DNA]</scope>
    <source>
        <strain evidence="2 3">CECT 8571</strain>
    </source>
</reference>
<sequence length="99" mass="11014">MSNMGEIIGFSLFLIGLILFFAFIVKGLFLAVHINKDSFSNNKVFTRGIWLLIVPSSQLTEKGQVSRRAAFNCLRFSIYFVLAGIVVSSGISLIVEFYA</sequence>
<name>A0A839UK76_9GAMM</name>
<feature type="transmembrane region" description="Helical" evidence="1">
    <location>
        <begin position="76"/>
        <end position="98"/>
    </location>
</feature>
<dbReference type="AlphaFoldDB" id="A0A839UK76"/>
<proteinExistence type="predicted"/>
<keyword evidence="3" id="KW-1185">Reference proteome</keyword>
<feature type="transmembrane region" description="Helical" evidence="1">
    <location>
        <begin position="12"/>
        <end position="34"/>
    </location>
</feature>
<dbReference type="Proteomes" id="UP000559987">
    <property type="component" value="Unassembled WGS sequence"/>
</dbReference>
<evidence type="ECO:0000256" key="1">
    <source>
        <dbReference type="SAM" id="Phobius"/>
    </source>
</evidence>
<protein>
    <recommendedName>
        <fullName evidence="4">DUF3899 domain-containing protein</fullName>
    </recommendedName>
</protein>
<gene>
    <name evidence="2" type="ORF">FHS30_000175</name>
</gene>
<keyword evidence="1" id="KW-0472">Membrane</keyword>